<evidence type="ECO:0000313" key="6">
    <source>
        <dbReference type="EMBL" id="MBA8823147.1"/>
    </source>
</evidence>
<dbReference type="PANTHER" id="PTHR43667:SF2">
    <property type="entry name" value="FATTY ACID C-METHYL TRANSFERASE"/>
    <property type="match status" value="1"/>
</dbReference>
<dbReference type="InterPro" id="IPR050723">
    <property type="entry name" value="CFA/CMAS"/>
</dbReference>
<keyword evidence="4" id="KW-0949">S-adenosyl-L-methionine</keyword>
<dbReference type="EC" id="2.1.1.79" evidence="6"/>
<dbReference type="SUPFAM" id="SSF53335">
    <property type="entry name" value="S-adenosyl-L-methionine-dependent methyltransferases"/>
    <property type="match status" value="1"/>
</dbReference>
<dbReference type="Gene3D" id="3.40.50.150">
    <property type="entry name" value="Vaccinia Virus protein VP39"/>
    <property type="match status" value="1"/>
</dbReference>
<name>A0A839DUS4_9PSEU</name>
<dbReference type="InterPro" id="IPR003333">
    <property type="entry name" value="CMAS"/>
</dbReference>
<proteinExistence type="inferred from homology"/>
<dbReference type="GO" id="GO:0032259">
    <property type="term" value="P:methylation"/>
    <property type="evidence" value="ECO:0007669"/>
    <property type="project" value="UniProtKB-KW"/>
</dbReference>
<reference evidence="6 7" key="1">
    <citation type="submission" date="2020-07" db="EMBL/GenBank/DDBJ databases">
        <title>Sequencing the genomes of 1000 actinobacteria strains.</title>
        <authorList>
            <person name="Klenk H.-P."/>
        </authorList>
    </citation>
    <scope>NUCLEOTIDE SEQUENCE [LARGE SCALE GENOMIC DNA]</scope>
    <source>
        <strain evidence="6 7">DSM 45975</strain>
    </source>
</reference>
<dbReference type="InterPro" id="IPR029063">
    <property type="entry name" value="SAM-dependent_MTases_sf"/>
</dbReference>
<evidence type="ECO:0000256" key="2">
    <source>
        <dbReference type="ARBA" id="ARBA00022603"/>
    </source>
</evidence>
<sequence>MTPASLAPSRPVTRAVPLWDSVGAAPRAPARARIAERLFRHAVNTLPVRVALAGGQRLGAGGPSSPLMRVHRPEAFFHRLGVDAKIGFGESYMVGDRTSPDPAELLTPFAERLARLVPRPLQALRRWVDAAKPGSEHNTAGDARRNVEHHYDLSNDVFTSFLDVIMTYSAGLFRPGTRDLAQAQRDKIDHVLDLADVGTGTRMLEIGTGWASLALRAAERGAHVTTLTLSAEQLHLARQRIEAAGLSDRVDARLCDYRQAEGRYDAVVSVEMIEAVGGEYWSEHFRTLDRLLLPGGRAAVQAITTPHDRMLATRDSYTWIHKYIFPGGQLPSLPAIEHEVRAHTDLIPAERFSFGPGYAETLRQWRGRFLDRWDETAALGFSDTFRRMWEFSLAYSEAGFRADYLDVWQLGFEKPTGGSAVEPEASRALSRGD</sequence>
<evidence type="ECO:0000256" key="5">
    <source>
        <dbReference type="ARBA" id="ARBA00023098"/>
    </source>
</evidence>
<comment type="caution">
    <text evidence="6">The sequence shown here is derived from an EMBL/GenBank/DDBJ whole genome shotgun (WGS) entry which is preliminary data.</text>
</comment>
<dbReference type="PIRSF" id="PIRSF003085">
    <property type="entry name" value="CMAS"/>
    <property type="match status" value="1"/>
</dbReference>
<dbReference type="Proteomes" id="UP000569329">
    <property type="component" value="Unassembled WGS sequence"/>
</dbReference>
<evidence type="ECO:0000256" key="1">
    <source>
        <dbReference type="ARBA" id="ARBA00010815"/>
    </source>
</evidence>
<dbReference type="PANTHER" id="PTHR43667">
    <property type="entry name" value="CYCLOPROPANE-FATTY-ACYL-PHOSPHOLIPID SYNTHASE"/>
    <property type="match status" value="1"/>
</dbReference>
<gene>
    <name evidence="6" type="ORF">FHX42_000476</name>
</gene>
<evidence type="ECO:0000313" key="7">
    <source>
        <dbReference type="Proteomes" id="UP000569329"/>
    </source>
</evidence>
<organism evidence="6 7">
    <name type="scientific">Halosaccharopolyspora lacisalsi</name>
    <dbReference type="NCBI Taxonomy" id="1000566"/>
    <lineage>
        <taxon>Bacteria</taxon>
        <taxon>Bacillati</taxon>
        <taxon>Actinomycetota</taxon>
        <taxon>Actinomycetes</taxon>
        <taxon>Pseudonocardiales</taxon>
        <taxon>Pseudonocardiaceae</taxon>
        <taxon>Halosaccharopolyspora</taxon>
    </lineage>
</organism>
<keyword evidence="5" id="KW-0443">Lipid metabolism</keyword>
<dbReference type="EMBL" id="JACGWZ010000001">
    <property type="protein sequence ID" value="MBA8823147.1"/>
    <property type="molecule type" value="Genomic_DNA"/>
</dbReference>
<dbReference type="GO" id="GO:0008825">
    <property type="term" value="F:cyclopropane-fatty-acyl-phospholipid synthase activity"/>
    <property type="evidence" value="ECO:0007669"/>
    <property type="project" value="UniProtKB-EC"/>
</dbReference>
<dbReference type="GO" id="GO:0008610">
    <property type="term" value="P:lipid biosynthetic process"/>
    <property type="evidence" value="ECO:0007669"/>
    <property type="project" value="InterPro"/>
</dbReference>
<accession>A0A839DUS4</accession>
<dbReference type="AlphaFoldDB" id="A0A839DUS4"/>
<comment type="similarity">
    <text evidence="1">Belongs to the CFA/CMAS family.</text>
</comment>
<protein>
    <submittedName>
        <fullName evidence="6">Cyclopropane-fatty-acyl-phospholipid synthase</fullName>
        <ecNumber evidence="6">2.1.1.79</ecNumber>
    </submittedName>
</protein>
<evidence type="ECO:0000256" key="4">
    <source>
        <dbReference type="ARBA" id="ARBA00022691"/>
    </source>
</evidence>
<dbReference type="Pfam" id="PF02353">
    <property type="entry name" value="CMAS"/>
    <property type="match status" value="1"/>
</dbReference>
<keyword evidence="3 6" id="KW-0808">Transferase</keyword>
<evidence type="ECO:0000256" key="3">
    <source>
        <dbReference type="ARBA" id="ARBA00022679"/>
    </source>
</evidence>
<keyword evidence="7" id="KW-1185">Reference proteome</keyword>
<keyword evidence="2 6" id="KW-0489">Methyltransferase</keyword>
<dbReference type="CDD" id="cd02440">
    <property type="entry name" value="AdoMet_MTases"/>
    <property type="match status" value="1"/>
</dbReference>